<dbReference type="Proteomes" id="UP000002535">
    <property type="component" value="Chromosome"/>
</dbReference>
<feature type="domain" description="DUF4214" evidence="1">
    <location>
        <begin position="39"/>
        <end position="104"/>
    </location>
</feature>
<keyword evidence="3" id="KW-1185">Reference proteome</keyword>
<dbReference type="HOGENOM" id="CLU_2247665_0_0_3"/>
<dbReference type="Gene3D" id="1.10.3130.20">
    <property type="entry name" value="Phycobilisome linker domain"/>
    <property type="match status" value="1"/>
</dbReference>
<protein>
    <recommendedName>
        <fullName evidence="1">DUF4214 domain-containing protein</fullName>
    </recommendedName>
</protein>
<organism evidence="2 3">
    <name type="scientific">Prochlorococcus marinus (strain NATL2A)</name>
    <dbReference type="NCBI Taxonomy" id="59920"/>
    <lineage>
        <taxon>Bacteria</taxon>
        <taxon>Bacillati</taxon>
        <taxon>Cyanobacteriota</taxon>
        <taxon>Cyanophyceae</taxon>
        <taxon>Synechococcales</taxon>
        <taxon>Prochlorococcaceae</taxon>
        <taxon>Prochlorococcus</taxon>
    </lineage>
</organism>
<dbReference type="AlphaFoldDB" id="Q46HZ3"/>
<dbReference type="InterPro" id="IPR025282">
    <property type="entry name" value="DUF4214"/>
</dbReference>
<gene>
    <name evidence="2" type="ordered locus">PMN2A_1397</name>
</gene>
<accession>Q46HZ3</accession>
<evidence type="ECO:0000313" key="2">
    <source>
        <dbReference type="EMBL" id="AAZ58885.1"/>
    </source>
</evidence>
<sequence>MHYLTKIYNASFKRLPDPDRLRYWISNFSSGKDDERAVASSFLASAEFKERYGEDVSNESYVNTLYINVLGRGPDEPSLIYWLCQLNTGSETRYEVLLGFSESS</sequence>
<dbReference type="EMBL" id="CP000095">
    <property type="protein sequence ID" value="AAZ58885.1"/>
    <property type="molecule type" value="Genomic_DNA"/>
</dbReference>
<dbReference type="RefSeq" id="WP_011294029.1">
    <property type="nucleotide sequence ID" value="NC_007335.2"/>
</dbReference>
<dbReference type="Pfam" id="PF13946">
    <property type="entry name" value="DUF4214"/>
    <property type="match status" value="1"/>
</dbReference>
<dbReference type="STRING" id="59920.PMN2A_1397"/>
<proteinExistence type="predicted"/>
<name>Q46HZ3_PROMT</name>
<reference evidence="2 3" key="1">
    <citation type="journal article" date="2007" name="PLoS Genet.">
        <title>Patterns and implications of gene gain and loss in the evolution of Prochlorococcus.</title>
        <authorList>
            <person name="Kettler G.C."/>
            <person name="Martiny A.C."/>
            <person name="Huang K."/>
            <person name="Zucker J."/>
            <person name="Coleman M.L."/>
            <person name="Rodrigue S."/>
            <person name="Chen F."/>
            <person name="Lapidus A."/>
            <person name="Ferriera S."/>
            <person name="Johnson J."/>
            <person name="Steglich C."/>
            <person name="Church G.M."/>
            <person name="Richardson P."/>
            <person name="Chisholm S.W."/>
        </authorList>
    </citation>
    <scope>NUCLEOTIDE SEQUENCE [LARGE SCALE GENOMIC DNA]</scope>
    <source>
        <strain evidence="2 3">NATL2A</strain>
    </source>
</reference>
<dbReference type="InterPro" id="IPR038255">
    <property type="entry name" value="PBS_linker_sf"/>
</dbReference>
<dbReference type="KEGG" id="pmn:PMN2A_1397"/>
<evidence type="ECO:0000313" key="3">
    <source>
        <dbReference type="Proteomes" id="UP000002535"/>
    </source>
</evidence>
<dbReference type="PhylomeDB" id="Q46HZ3"/>
<evidence type="ECO:0000259" key="1">
    <source>
        <dbReference type="Pfam" id="PF13946"/>
    </source>
</evidence>